<proteinExistence type="predicted"/>
<reference evidence="1 2" key="1">
    <citation type="submission" date="2018-05" db="EMBL/GenBank/DDBJ databases">
        <title>Coraliomargarita sinensis sp. nov., isolated from a marine solar saltern.</title>
        <authorList>
            <person name="Zhou L.Y."/>
        </authorList>
    </citation>
    <scope>NUCLEOTIDE SEQUENCE [LARGE SCALE GENOMIC DNA]</scope>
    <source>
        <strain evidence="1 2">WN38</strain>
    </source>
</reference>
<gene>
    <name evidence="1" type="ORF">DDZ13_12875</name>
</gene>
<protein>
    <recommendedName>
        <fullName evidence="3">DUF3352 domain-containing protein</fullName>
    </recommendedName>
</protein>
<dbReference type="Proteomes" id="UP000247099">
    <property type="component" value="Unassembled WGS sequence"/>
</dbReference>
<keyword evidence="2" id="KW-1185">Reference proteome</keyword>
<dbReference type="EMBL" id="QHJQ01000010">
    <property type="protein sequence ID" value="PXA03310.1"/>
    <property type="molecule type" value="Genomic_DNA"/>
</dbReference>
<accession>A0A317ZDW1</accession>
<evidence type="ECO:0000313" key="2">
    <source>
        <dbReference type="Proteomes" id="UP000247099"/>
    </source>
</evidence>
<dbReference type="OrthoDB" id="189412at2"/>
<dbReference type="InParanoid" id="A0A317ZDW1"/>
<sequence>MLIAQASGKAFDTIIETDADVMLTVRDISELRKAWLEHPLVRDLGDASLSEYFAPVFDEANDAESETDFKQLLDEFDLDEEELFELFSGQFGLALYNLPGLLLQDADKPDIAIMANFTGSADRLDELMQIQFERNAKAQQEVNPAIEHEMIEENFMGETLYFDEVFDGEDTYIEDGYALVDGVFILARPEERLRSLVESIKAGSEEPIARSRPYQRVREESGAVDLNLYMNLESVMPKLNKALLKQATAGGMAMFGVSGQSLEAALALEALQAISFNCKITEDGIASHSAIVYREKLGFLQLLTYEAGALPAATYVPEDVLASTVARFDLSEMFARLEALLGVASPNTPALINIQLQQVKTNTGVDLRSALLENFGSEIVSFSVMPEGLPDENSFAQAEQVYVFEIKDAAALSGALEALKDLVPGTREQIRTRDFQGETIHTIPGVADPAMPDVPAYDFSYVVTRTHLIVCVGRVGLVQGVLTDMQSQDAGFWQKAETRMLVDQVRHPDVVSRSYTDLEQVVVSLLESIASAGQLSGRGPSLDPSKLPSEMEIPWHLITETYEAEDGIFSEMILLRKEGS</sequence>
<organism evidence="1 2">
    <name type="scientific">Coraliomargarita sinensis</name>
    <dbReference type="NCBI Taxonomy" id="2174842"/>
    <lineage>
        <taxon>Bacteria</taxon>
        <taxon>Pseudomonadati</taxon>
        <taxon>Verrucomicrobiota</taxon>
        <taxon>Opitutia</taxon>
        <taxon>Puniceicoccales</taxon>
        <taxon>Coraliomargaritaceae</taxon>
        <taxon>Coraliomargarita</taxon>
    </lineage>
</organism>
<comment type="caution">
    <text evidence="1">The sequence shown here is derived from an EMBL/GenBank/DDBJ whole genome shotgun (WGS) entry which is preliminary data.</text>
</comment>
<evidence type="ECO:0008006" key="3">
    <source>
        <dbReference type="Google" id="ProtNLM"/>
    </source>
</evidence>
<dbReference type="AlphaFoldDB" id="A0A317ZDW1"/>
<evidence type="ECO:0000313" key="1">
    <source>
        <dbReference type="EMBL" id="PXA03310.1"/>
    </source>
</evidence>
<name>A0A317ZDW1_9BACT</name>